<protein>
    <submittedName>
        <fullName evidence="1">Gamma-glutamyl-gamma-aminobutyrate hydrolase family protein</fullName>
    </submittedName>
</protein>
<dbReference type="Gene3D" id="3.40.50.880">
    <property type="match status" value="1"/>
</dbReference>
<organism evidence="1 2">
    <name type="scientific">Clostridium aromativorans</name>
    <dbReference type="NCBI Taxonomy" id="2836848"/>
    <lineage>
        <taxon>Bacteria</taxon>
        <taxon>Bacillati</taxon>
        <taxon>Bacillota</taxon>
        <taxon>Clostridia</taxon>
        <taxon>Eubacteriales</taxon>
        <taxon>Clostridiaceae</taxon>
        <taxon>Clostridium</taxon>
    </lineage>
</organism>
<gene>
    <name evidence="1" type="ORF">LN736_09105</name>
</gene>
<dbReference type="PANTHER" id="PTHR43235:SF1">
    <property type="entry name" value="GLUTAMINE AMIDOTRANSFERASE PB2B2.05-RELATED"/>
    <property type="match status" value="1"/>
</dbReference>
<dbReference type="CDD" id="cd01745">
    <property type="entry name" value="GATase1_2"/>
    <property type="match status" value="1"/>
</dbReference>
<dbReference type="RefSeq" id="WP_150357512.1">
    <property type="nucleotide sequence ID" value="NZ_JAJJPB010000009.1"/>
</dbReference>
<dbReference type="Pfam" id="PF07722">
    <property type="entry name" value="Peptidase_C26"/>
    <property type="match status" value="1"/>
</dbReference>
<name>A0ABS8N5E5_9CLOT</name>
<dbReference type="PROSITE" id="PS51273">
    <property type="entry name" value="GATASE_TYPE_1"/>
    <property type="match status" value="1"/>
</dbReference>
<dbReference type="EMBL" id="JAJJPB010000009">
    <property type="protein sequence ID" value="MCC9295012.1"/>
    <property type="molecule type" value="Genomic_DNA"/>
</dbReference>
<evidence type="ECO:0000313" key="2">
    <source>
        <dbReference type="Proteomes" id="UP001165422"/>
    </source>
</evidence>
<reference evidence="1" key="1">
    <citation type="submission" date="2021-11" db="EMBL/GenBank/DDBJ databases">
        <authorList>
            <person name="Qingchun L."/>
            <person name="Dong Z."/>
            <person name="Zongwei Q."/>
            <person name="Jia Z."/>
            <person name="Duotao L."/>
        </authorList>
    </citation>
    <scope>NUCLEOTIDE SEQUENCE</scope>
    <source>
        <strain evidence="1">WLY-B-L2</strain>
    </source>
</reference>
<proteinExistence type="predicted"/>
<evidence type="ECO:0000313" key="1">
    <source>
        <dbReference type="EMBL" id="MCC9295012.1"/>
    </source>
</evidence>
<dbReference type="InterPro" id="IPR011697">
    <property type="entry name" value="Peptidase_C26"/>
</dbReference>
<dbReference type="Proteomes" id="UP001165422">
    <property type="component" value="Unassembled WGS sequence"/>
</dbReference>
<keyword evidence="1" id="KW-0378">Hydrolase</keyword>
<sequence length="256" mass="29316">MKPVIGICANYFNGLDELYGGLGGKLDWQLVPDDYISSVEKAGGIPLIIPIYNDEDNIYNIINDIDGLILTGGNDIFPEYYGQFTSTKIGAINPRRDKHELTLVKNIIDKSNIPVLGICRGNQLLNVAYGGTLYQDFSEIPLKLRNNIDINHSMREIEKYIPVHQVFVDKKSKIFSIFKEEEIRVNSYHHQVIKDPAHVFEVSGRSPDGIIESIEMRGNRFVVGVQWHPEMMWEHYEKQFSIFKFFVNECSKSISE</sequence>
<dbReference type="PANTHER" id="PTHR43235">
    <property type="entry name" value="GLUTAMINE AMIDOTRANSFERASE PB2B2.05-RELATED"/>
    <property type="match status" value="1"/>
</dbReference>
<dbReference type="InterPro" id="IPR029062">
    <property type="entry name" value="Class_I_gatase-like"/>
</dbReference>
<dbReference type="InterPro" id="IPR044668">
    <property type="entry name" value="PuuD-like"/>
</dbReference>
<dbReference type="SUPFAM" id="SSF52317">
    <property type="entry name" value="Class I glutamine amidotransferase-like"/>
    <property type="match status" value="1"/>
</dbReference>
<dbReference type="GO" id="GO:0016787">
    <property type="term" value="F:hydrolase activity"/>
    <property type="evidence" value="ECO:0007669"/>
    <property type="project" value="UniProtKB-KW"/>
</dbReference>
<comment type="caution">
    <text evidence="1">The sequence shown here is derived from an EMBL/GenBank/DDBJ whole genome shotgun (WGS) entry which is preliminary data.</text>
</comment>
<keyword evidence="2" id="KW-1185">Reference proteome</keyword>
<accession>A0ABS8N5E5</accession>